<reference evidence="1" key="3">
    <citation type="submission" date="2025-08" db="UniProtKB">
        <authorList>
            <consortium name="Ensembl"/>
        </authorList>
    </citation>
    <scope>IDENTIFICATION</scope>
    <source>
        <strain evidence="1">17573</strain>
    </source>
</reference>
<dbReference type="VEuPathDB" id="HostDB:ENSMMUG00000063701"/>
<accession>A0A5F8A508</accession>
<dbReference type="AlphaFoldDB" id="A0A5F8A508"/>
<dbReference type="GeneTree" id="ENSGT01150000286943"/>
<reference evidence="1" key="4">
    <citation type="submission" date="2025-09" db="UniProtKB">
        <authorList>
            <consortium name="Ensembl"/>
        </authorList>
    </citation>
    <scope>IDENTIFICATION</scope>
    <source>
        <strain evidence="1">17573</strain>
    </source>
</reference>
<evidence type="ECO:0000313" key="1">
    <source>
        <dbReference type="Ensembl" id="ENSMMUP00000072012.1"/>
    </source>
</evidence>
<proteinExistence type="predicted"/>
<dbReference type="PANTHER" id="PTHR12138">
    <property type="entry name" value="PRIMATE-EXPANDED PROTEIN FAMILY"/>
    <property type="match status" value="1"/>
</dbReference>
<keyword evidence="2" id="KW-1185">Reference proteome</keyword>
<protein>
    <submittedName>
        <fullName evidence="1">Uncharacterized protein</fullName>
    </submittedName>
</protein>
<reference evidence="1" key="2">
    <citation type="submission" date="2019-01" db="EMBL/GenBank/DDBJ databases">
        <authorList>
            <person name="Graves T."/>
            <person name="Eichler E.E."/>
            <person name="Wilson R.K."/>
        </authorList>
    </citation>
    <scope>NUCLEOTIDE SEQUENCE [LARGE SCALE GENOMIC DNA]</scope>
    <source>
        <strain evidence="1">17573</strain>
    </source>
</reference>
<organism evidence="1 2">
    <name type="scientific">Macaca mulatta</name>
    <name type="common">Rhesus macaque</name>
    <dbReference type="NCBI Taxonomy" id="9544"/>
    <lineage>
        <taxon>Eukaryota</taxon>
        <taxon>Metazoa</taxon>
        <taxon>Chordata</taxon>
        <taxon>Craniata</taxon>
        <taxon>Vertebrata</taxon>
        <taxon>Euteleostomi</taxon>
        <taxon>Mammalia</taxon>
        <taxon>Eutheria</taxon>
        <taxon>Euarchontoglires</taxon>
        <taxon>Primates</taxon>
        <taxon>Haplorrhini</taxon>
        <taxon>Catarrhini</taxon>
        <taxon>Cercopithecidae</taxon>
        <taxon>Cercopithecinae</taxon>
        <taxon>Macaca</taxon>
    </lineage>
</organism>
<reference evidence="2" key="1">
    <citation type="journal article" date="2007" name="Science">
        <title>Evolutionary and biomedical insights from the rhesus macaque genome.</title>
        <authorList>
            <person name="Gibbs R.A."/>
            <person name="Rogers J."/>
            <person name="Katze M.G."/>
            <person name="Bumgarner R."/>
            <person name="Weinstock G.M."/>
            <person name="Mardis E.R."/>
            <person name="Remington K.A."/>
            <person name="Strausberg R.L."/>
            <person name="Venter J.C."/>
            <person name="Wilson R.K."/>
            <person name="Batzer M.A."/>
            <person name="Bustamante C.D."/>
            <person name="Eichler E.E."/>
            <person name="Hahn M.W."/>
            <person name="Hardison R.C."/>
            <person name="Makova K.D."/>
            <person name="Miller W."/>
            <person name="Milosavljevic A."/>
            <person name="Palermo R.E."/>
            <person name="Siepel A."/>
            <person name="Sikela J.M."/>
            <person name="Attaway T."/>
            <person name="Bell S."/>
            <person name="Bernard K.E."/>
            <person name="Buhay C.J."/>
            <person name="Chandrabose M.N."/>
            <person name="Dao M."/>
            <person name="Davis C."/>
            <person name="Delehaunty K.D."/>
            <person name="Ding Y."/>
            <person name="Dinh H.H."/>
            <person name="Dugan-Rocha S."/>
            <person name="Fulton L.A."/>
            <person name="Gabisi R.A."/>
            <person name="Garner T.T."/>
            <person name="Godfrey J."/>
            <person name="Hawes A.C."/>
            <person name="Hernandez J."/>
            <person name="Hines S."/>
            <person name="Holder M."/>
            <person name="Hume J."/>
            <person name="Jhangiani S.N."/>
            <person name="Joshi V."/>
            <person name="Khan Z.M."/>
            <person name="Kirkness E.F."/>
            <person name="Cree A."/>
            <person name="Fowler R.G."/>
            <person name="Lee S."/>
            <person name="Lewis L.R."/>
            <person name="Li Z."/>
            <person name="Liu Y.-S."/>
            <person name="Moore S.M."/>
            <person name="Muzny D."/>
            <person name="Nazareth L.V."/>
            <person name="Ngo D.N."/>
            <person name="Okwuonu G.O."/>
            <person name="Pai G."/>
            <person name="Parker D."/>
            <person name="Paul H.A."/>
            <person name="Pfannkoch C."/>
            <person name="Pohl C.S."/>
            <person name="Rogers Y.-H.C."/>
            <person name="Ruiz S.J."/>
            <person name="Sabo A."/>
            <person name="Santibanez J."/>
            <person name="Schneider B.W."/>
            <person name="Smith S.M."/>
            <person name="Sodergren E."/>
            <person name="Svatek A.F."/>
            <person name="Utterback T.R."/>
            <person name="Vattathil S."/>
            <person name="Warren W."/>
            <person name="White C.S."/>
            <person name="Chinwalla A.T."/>
            <person name="Feng Y."/>
            <person name="Halpern A.L."/>
            <person name="Hillier L.W."/>
            <person name="Huang X."/>
            <person name="Minx P."/>
            <person name="Nelson J.O."/>
            <person name="Pepin K.H."/>
            <person name="Qin X."/>
            <person name="Sutton G.G."/>
            <person name="Venter E."/>
            <person name="Walenz B.P."/>
            <person name="Wallis J.W."/>
            <person name="Worley K.C."/>
            <person name="Yang S.-P."/>
            <person name="Jones S.M."/>
            <person name="Marra M.A."/>
            <person name="Rocchi M."/>
            <person name="Schein J.E."/>
            <person name="Baertsch R."/>
            <person name="Clarke L."/>
            <person name="Csuros M."/>
            <person name="Glasscock J."/>
            <person name="Harris R.A."/>
            <person name="Havlak P."/>
            <person name="Jackson A.R."/>
            <person name="Jiang H."/>
            <person name="Liu Y."/>
            <person name="Messina D.N."/>
            <person name="Shen Y."/>
            <person name="Song H.X.-Z."/>
            <person name="Wylie T."/>
            <person name="Zhang L."/>
            <person name="Birney E."/>
            <person name="Han K."/>
            <person name="Konkel M.K."/>
            <person name="Lee J."/>
            <person name="Smit A.F.A."/>
            <person name="Ullmer B."/>
            <person name="Wang H."/>
            <person name="Xing J."/>
            <person name="Burhans R."/>
            <person name="Cheng Z."/>
            <person name="Karro J.E."/>
            <person name="Ma J."/>
            <person name="Raney B."/>
            <person name="She X."/>
            <person name="Cox M.J."/>
            <person name="Demuth J.P."/>
            <person name="Dumas L.J."/>
            <person name="Han S.-G."/>
            <person name="Hopkins J."/>
            <person name="Karimpour-Fard A."/>
            <person name="Kim Y.H."/>
            <person name="Pollack J.R."/>
            <person name="Vinar T."/>
            <person name="Addo-Quaye C."/>
            <person name="Degenhardt J."/>
            <person name="Denby A."/>
            <person name="Hubisz M.J."/>
            <person name="Indap A."/>
            <person name="Kosiol C."/>
            <person name="Lahn B.T."/>
            <person name="Lawson H.A."/>
            <person name="Marklein A."/>
            <person name="Nielsen R."/>
            <person name="Vallender E.J."/>
            <person name="Clark A.G."/>
            <person name="Ferguson B."/>
            <person name="Hernandez R.D."/>
            <person name="Hirani K."/>
            <person name="Kehrer-Sawatzki H."/>
            <person name="Kolb J."/>
            <person name="Patil S."/>
            <person name="Pu L.-L."/>
            <person name="Ren Y."/>
            <person name="Smith D.G."/>
            <person name="Wheeler D.A."/>
            <person name="Schenck I."/>
            <person name="Ball E.V."/>
            <person name="Chen R."/>
            <person name="Cooper D.N."/>
            <person name="Giardine B."/>
            <person name="Hsu F."/>
            <person name="Kent W.J."/>
            <person name="Lesk A."/>
            <person name="Nelson D.L."/>
            <person name="O'brien W.E."/>
            <person name="Pruefer K."/>
            <person name="Stenson P.D."/>
            <person name="Wallace J.C."/>
            <person name="Ke H."/>
            <person name="Liu X.-M."/>
            <person name="Wang P."/>
            <person name="Xiang A.P."/>
            <person name="Yang F."/>
            <person name="Barber G.P."/>
            <person name="Haussler D."/>
            <person name="Karolchik D."/>
            <person name="Kern A.D."/>
            <person name="Kuhn R.M."/>
            <person name="Smith K.E."/>
            <person name="Zwieg A.S."/>
        </authorList>
    </citation>
    <scope>NUCLEOTIDE SEQUENCE [LARGE SCALE GENOMIC DNA]</scope>
    <source>
        <strain evidence="2">17573</strain>
    </source>
</reference>
<dbReference type="Ensembl" id="ENSMMUT00000100603.1">
    <property type="protein sequence ID" value="ENSMMUP00000072012.1"/>
    <property type="gene ID" value="ENSMMUG00000063701.1"/>
</dbReference>
<dbReference type="Proteomes" id="UP000006718">
    <property type="component" value="Chromosome 7"/>
</dbReference>
<dbReference type="PANTHER" id="PTHR12138:SF135">
    <property type="entry name" value="SAM DOMAIN-CONTAINING PROTEIN"/>
    <property type="match status" value="1"/>
</dbReference>
<sequence>SPTLHRHLRNYDRRSTCPPHCYPLDVKHEREINFHCFFFFFFLKRSLTLSPRLECSGAISVHCNFHLLGLSNSPASVSQVSGITGTHHHAQLMFVFLVETGFHYVGQAGLKLLIPGNLPASASQSGGITGVSHHTQFSLFLNQ</sequence>
<dbReference type="PRINTS" id="PR02045">
    <property type="entry name" value="F138DOMAIN"/>
</dbReference>
<name>A0A5F8A508_MACMU</name>
<evidence type="ECO:0000313" key="2">
    <source>
        <dbReference type="Proteomes" id="UP000006718"/>
    </source>
</evidence>
<dbReference type="InParanoid" id="A0A5F8A508"/>